<evidence type="ECO:0000313" key="6">
    <source>
        <dbReference type="EMBL" id="MBB0231374.1"/>
    </source>
</evidence>
<dbReference type="PANTHER" id="PTHR32114">
    <property type="entry name" value="ABC TRANSPORTER ABCH.3"/>
    <property type="match status" value="1"/>
</dbReference>
<accession>A0A7W3T5N1</accession>
<evidence type="ECO:0000256" key="2">
    <source>
        <dbReference type="ARBA" id="ARBA00011322"/>
    </source>
</evidence>
<feature type="domain" description="Rad50/SbcC-type AAA" evidence="5">
    <location>
        <begin position="6"/>
        <end position="187"/>
    </location>
</feature>
<gene>
    <name evidence="6" type="ORF">FOE67_18140</name>
</gene>
<dbReference type="PANTHER" id="PTHR32114:SF2">
    <property type="entry name" value="ABC TRANSPORTER ABCH.3"/>
    <property type="match status" value="1"/>
</dbReference>
<evidence type="ECO:0000256" key="1">
    <source>
        <dbReference type="ARBA" id="ARBA00006930"/>
    </source>
</evidence>
<comment type="caution">
    <text evidence="6">The sequence shown here is derived from an EMBL/GenBank/DDBJ whole genome shotgun (WGS) entry which is preliminary data.</text>
</comment>
<dbReference type="AlphaFoldDB" id="A0A7W3T5N1"/>
<keyword evidence="7" id="KW-1185">Reference proteome</keyword>
<proteinExistence type="inferred from homology"/>
<dbReference type="Pfam" id="PF13476">
    <property type="entry name" value="AAA_23"/>
    <property type="match status" value="1"/>
</dbReference>
<dbReference type="SUPFAM" id="SSF52540">
    <property type="entry name" value="P-loop containing nucleoside triphosphate hydrolases"/>
    <property type="match status" value="1"/>
</dbReference>
<evidence type="ECO:0000256" key="4">
    <source>
        <dbReference type="SAM" id="MobiDB-lite"/>
    </source>
</evidence>
<protein>
    <recommendedName>
        <fullName evidence="3">Nuclease SbcCD subunit C</fullName>
    </recommendedName>
</protein>
<dbReference type="Proteomes" id="UP000530234">
    <property type="component" value="Unassembled WGS sequence"/>
</dbReference>
<evidence type="ECO:0000313" key="7">
    <source>
        <dbReference type="Proteomes" id="UP000530234"/>
    </source>
</evidence>
<comment type="similarity">
    <text evidence="1">Belongs to the SMC family. SbcC subfamily.</text>
</comment>
<name>A0A7W3T5N1_9ACTN</name>
<feature type="region of interest" description="Disordered" evidence="4">
    <location>
        <begin position="94"/>
        <end position="113"/>
    </location>
</feature>
<dbReference type="GO" id="GO:0016887">
    <property type="term" value="F:ATP hydrolysis activity"/>
    <property type="evidence" value="ECO:0007669"/>
    <property type="project" value="InterPro"/>
</dbReference>
<dbReference type="Gene3D" id="3.40.50.300">
    <property type="entry name" value="P-loop containing nucleotide triphosphate hydrolases"/>
    <property type="match status" value="1"/>
</dbReference>
<feature type="non-terminal residue" evidence="6">
    <location>
        <position position="533"/>
    </location>
</feature>
<evidence type="ECO:0000256" key="3">
    <source>
        <dbReference type="ARBA" id="ARBA00013368"/>
    </source>
</evidence>
<evidence type="ECO:0000259" key="5">
    <source>
        <dbReference type="Pfam" id="PF13476"/>
    </source>
</evidence>
<sequence length="533" mass="58249">MRLHHLTLTAFGPFAGTERVDFERLAADGLFLLHGPTGAGKTSVLDAVCYALYGSVPGARQQALSSLRSDHADPGAPTEVVLDLTVGERRLEITRRPEQERPKRRGTGTTRDKALSLLRERDPRTGEWTALSRSHQEIGLEIGRLTGMSREQFCQVVMLPQGDFARFLRAGAEERAHLLGRLFDTGRFAAAERRLAERRAEARDRLRAGDEHLVSLAHRVDQAAGPCPDLAADTPPLPGPDDPHCAEAVLARAAVARVAARERRELADLRLAAAEAAAGRAADRHARAVRTAELRARRAAALREDDELNAARPGIDRDRERLERAESAATVLPALQVCADARAAHDSALAREEEARRHLPPDLREAGEEHLVSREHALREEIGRLTAAREAAREAAALERDLTALDAEEAAEHRRFDELGTELERLRRERGTPAAEAAELAPPAARLPEITALLDAARARRDAARRRDRLDALLREAETAHLAAGRAADDARAHWLDIRERRLDGLAAELAGALADGTPCAVCGSTEHPRPAR</sequence>
<dbReference type="RefSeq" id="WP_182665681.1">
    <property type="nucleotide sequence ID" value="NZ_VKHS01000496.1"/>
</dbReference>
<dbReference type="EMBL" id="VKHS01000496">
    <property type="protein sequence ID" value="MBB0231374.1"/>
    <property type="molecule type" value="Genomic_DNA"/>
</dbReference>
<dbReference type="InterPro" id="IPR038729">
    <property type="entry name" value="Rad50/SbcC_AAA"/>
</dbReference>
<dbReference type="InterPro" id="IPR027417">
    <property type="entry name" value="P-loop_NTPase"/>
</dbReference>
<dbReference type="GO" id="GO:0006302">
    <property type="term" value="P:double-strand break repair"/>
    <property type="evidence" value="ECO:0007669"/>
    <property type="project" value="InterPro"/>
</dbReference>
<reference evidence="7" key="1">
    <citation type="submission" date="2019-10" db="EMBL/GenBank/DDBJ databases">
        <title>Streptomyces sp. nov., a novel actinobacterium isolated from alkaline environment.</title>
        <authorList>
            <person name="Golinska P."/>
        </authorList>
    </citation>
    <scope>NUCLEOTIDE SEQUENCE [LARGE SCALE GENOMIC DNA]</scope>
    <source>
        <strain evidence="7">DSM 42108</strain>
    </source>
</reference>
<organism evidence="6 7">
    <name type="scientific">Streptomyces calidiresistens</name>
    <dbReference type="NCBI Taxonomy" id="1485586"/>
    <lineage>
        <taxon>Bacteria</taxon>
        <taxon>Bacillati</taxon>
        <taxon>Actinomycetota</taxon>
        <taxon>Actinomycetes</taxon>
        <taxon>Kitasatosporales</taxon>
        <taxon>Streptomycetaceae</taxon>
        <taxon>Streptomyces</taxon>
    </lineage>
</organism>
<comment type="subunit">
    <text evidence="2">Heterodimer of SbcC and SbcD.</text>
</comment>